<sequence>MKNNAIRVLLQALVVLLFLSGIYLFIKPEQQTVGQKANQTAPAPKAAKQAKKTTDLPKVSTTDWQLVLVNRDHPQEERSPELVEINGIPVDKRIEQETADFLAAAQTIEPQEHLIAGYRSVVQQEELYQSYLAQELANDPSLTQEAAEALVRKYAQPAGTSEHQTGLAIDMSTVDSLNASDPKVAQEIQKIAPQFGFILRYPKGKQTSTGIEYEDWHYRYVGKASAQYITAHSLSLEEYLTRLKEKK</sequence>
<dbReference type="PANTHER" id="PTHR34385">
    <property type="entry name" value="D-ALANYL-D-ALANINE CARBOXYPEPTIDASE"/>
    <property type="match status" value="1"/>
</dbReference>
<dbReference type="PANTHER" id="PTHR34385:SF1">
    <property type="entry name" value="PEPTIDOGLYCAN L-ALANYL-D-GLUTAMATE ENDOPEPTIDASE CWLK"/>
    <property type="match status" value="1"/>
</dbReference>
<dbReference type="InterPro" id="IPR052179">
    <property type="entry name" value="DD-CPase-like"/>
</dbReference>
<dbReference type="EMBL" id="UHFF01000002">
    <property type="protein sequence ID" value="SUN45166.1"/>
    <property type="molecule type" value="Genomic_DNA"/>
</dbReference>
<dbReference type="SUPFAM" id="SSF55166">
    <property type="entry name" value="Hedgehog/DD-peptidase"/>
    <property type="match status" value="1"/>
</dbReference>
<protein>
    <submittedName>
        <fullName evidence="3">D-alanyl-D-alanine carboxypeptidase</fullName>
        <ecNumber evidence="3">3.4.16.4</ecNumber>
    </submittedName>
</protein>
<feature type="compositionally biased region" description="Low complexity" evidence="1">
    <location>
        <begin position="35"/>
        <end position="47"/>
    </location>
</feature>
<dbReference type="Gene3D" id="3.30.1380.10">
    <property type="match status" value="1"/>
</dbReference>
<dbReference type="CDD" id="cd14852">
    <property type="entry name" value="LD-carboxypeptidase"/>
    <property type="match status" value="1"/>
</dbReference>
<dbReference type="InterPro" id="IPR058193">
    <property type="entry name" value="VanY/YodJ_core_dom"/>
</dbReference>
<dbReference type="InterPro" id="IPR003709">
    <property type="entry name" value="VanY-like_core_dom"/>
</dbReference>
<dbReference type="AlphaFoldDB" id="A0A380JNR9"/>
<keyword evidence="3" id="KW-0121">Carboxypeptidase</keyword>
<keyword evidence="3" id="KW-0645">Protease</keyword>
<evidence type="ECO:0000259" key="2">
    <source>
        <dbReference type="Pfam" id="PF02557"/>
    </source>
</evidence>
<organism evidence="3 4">
    <name type="scientific">Streptococcus equi subsp. equi</name>
    <dbReference type="NCBI Taxonomy" id="148942"/>
    <lineage>
        <taxon>Bacteria</taxon>
        <taxon>Bacillati</taxon>
        <taxon>Bacillota</taxon>
        <taxon>Bacilli</taxon>
        <taxon>Lactobacillales</taxon>
        <taxon>Streptococcaceae</taxon>
        <taxon>Streptococcus</taxon>
    </lineage>
</organism>
<dbReference type="Pfam" id="PF02557">
    <property type="entry name" value="VanY"/>
    <property type="match status" value="1"/>
</dbReference>
<dbReference type="RefSeq" id="WP_115250629.1">
    <property type="nucleotide sequence ID" value="NZ_UHFF01000002.1"/>
</dbReference>
<accession>A0A380JNR9</accession>
<dbReference type="InterPro" id="IPR009045">
    <property type="entry name" value="Zn_M74/Hedgehog-like"/>
</dbReference>
<feature type="region of interest" description="Disordered" evidence="1">
    <location>
        <begin position="34"/>
        <end position="55"/>
    </location>
</feature>
<gene>
    <name evidence="3" type="ORF">NCTC12092_00386</name>
</gene>
<dbReference type="GO" id="GO:0006508">
    <property type="term" value="P:proteolysis"/>
    <property type="evidence" value="ECO:0007669"/>
    <property type="project" value="InterPro"/>
</dbReference>
<dbReference type="Proteomes" id="UP000254461">
    <property type="component" value="Unassembled WGS sequence"/>
</dbReference>
<dbReference type="GO" id="GO:0009002">
    <property type="term" value="F:serine-type D-Ala-D-Ala carboxypeptidase activity"/>
    <property type="evidence" value="ECO:0007669"/>
    <property type="project" value="UniProtKB-EC"/>
</dbReference>
<evidence type="ECO:0000313" key="4">
    <source>
        <dbReference type="Proteomes" id="UP000254461"/>
    </source>
</evidence>
<evidence type="ECO:0000256" key="1">
    <source>
        <dbReference type="SAM" id="MobiDB-lite"/>
    </source>
</evidence>
<dbReference type="EC" id="3.4.16.4" evidence="3"/>
<reference evidence="3 4" key="1">
    <citation type="submission" date="2018-06" db="EMBL/GenBank/DDBJ databases">
        <authorList>
            <consortium name="Pathogen Informatics"/>
            <person name="Doyle S."/>
        </authorList>
    </citation>
    <scope>NUCLEOTIDE SEQUENCE [LARGE SCALE GENOMIC DNA]</scope>
    <source>
        <strain evidence="3 4">NCTC12092</strain>
    </source>
</reference>
<name>A0A380JNR9_9STRE</name>
<keyword evidence="3" id="KW-0378">Hydrolase</keyword>
<evidence type="ECO:0000313" key="3">
    <source>
        <dbReference type="EMBL" id="SUN45166.1"/>
    </source>
</evidence>
<proteinExistence type="predicted"/>
<feature type="domain" description="D-alanyl-D-alanine carboxypeptidase-like core" evidence="2">
    <location>
        <begin position="90"/>
        <end position="223"/>
    </location>
</feature>